<feature type="region of interest" description="Disordered" evidence="2">
    <location>
        <begin position="1"/>
        <end position="28"/>
    </location>
</feature>
<reference evidence="3 4" key="1">
    <citation type="journal article" date="2014" name="PLoS Genet.">
        <title>Phylogenetically driven sequencing of extremely halophilic archaea reveals strategies for static and dynamic osmo-response.</title>
        <authorList>
            <person name="Becker E.A."/>
            <person name="Seitzer P.M."/>
            <person name="Tritt A."/>
            <person name="Larsen D."/>
            <person name="Krusor M."/>
            <person name="Yao A.I."/>
            <person name="Wu D."/>
            <person name="Madern D."/>
            <person name="Eisen J.A."/>
            <person name="Darling A.E."/>
            <person name="Facciotti M.T."/>
        </authorList>
    </citation>
    <scope>NUCLEOTIDE SEQUENCE [LARGE SCALE GENOMIC DNA]</scope>
    <source>
        <strain evidence="3 4">ATCC 700873</strain>
    </source>
</reference>
<feature type="coiled-coil region" evidence="1">
    <location>
        <begin position="36"/>
        <end position="84"/>
    </location>
</feature>
<evidence type="ECO:0000313" key="3">
    <source>
        <dbReference type="EMBL" id="ELZ59264.1"/>
    </source>
</evidence>
<dbReference type="Proteomes" id="UP000011689">
    <property type="component" value="Unassembled WGS sequence"/>
</dbReference>
<dbReference type="STRING" id="1227481.C467_03271"/>
<dbReference type="PATRIC" id="fig|1227481.4.peg.626"/>
<accession>M0FKZ9</accession>
<name>M0FKZ9_9EURY</name>
<dbReference type="AlphaFoldDB" id="M0FKZ9"/>
<dbReference type="RefSeq" id="WP_008581731.1">
    <property type="nucleotide sequence ID" value="NZ_AOJO01000018.1"/>
</dbReference>
<dbReference type="Pfam" id="PF04102">
    <property type="entry name" value="SlyX"/>
    <property type="match status" value="1"/>
</dbReference>
<evidence type="ECO:0000256" key="1">
    <source>
        <dbReference type="SAM" id="Coils"/>
    </source>
</evidence>
<protein>
    <recommendedName>
        <fullName evidence="5">SlyX protein</fullName>
    </recommendedName>
</protein>
<feature type="compositionally biased region" description="Acidic residues" evidence="2">
    <location>
        <begin position="1"/>
        <end position="12"/>
    </location>
</feature>
<comment type="caution">
    <text evidence="3">The sequence shown here is derived from an EMBL/GenBank/DDBJ whole genome shotgun (WGS) entry which is preliminary data.</text>
</comment>
<organism evidence="3 4">
    <name type="scientific">Halorubrum hochstenium ATCC 700873</name>
    <dbReference type="NCBI Taxonomy" id="1227481"/>
    <lineage>
        <taxon>Archaea</taxon>
        <taxon>Methanobacteriati</taxon>
        <taxon>Methanobacteriota</taxon>
        <taxon>Stenosarchaea group</taxon>
        <taxon>Halobacteria</taxon>
        <taxon>Halobacteriales</taxon>
        <taxon>Haloferacaceae</taxon>
        <taxon>Halorubrum</taxon>
    </lineage>
</organism>
<dbReference type="Gene3D" id="1.20.5.300">
    <property type="match status" value="1"/>
</dbReference>
<evidence type="ECO:0008006" key="5">
    <source>
        <dbReference type="Google" id="ProtNLM"/>
    </source>
</evidence>
<evidence type="ECO:0000256" key="2">
    <source>
        <dbReference type="SAM" id="MobiDB-lite"/>
    </source>
</evidence>
<dbReference type="OrthoDB" id="242188at2157"/>
<dbReference type="InterPro" id="IPR007236">
    <property type="entry name" value="SlyX"/>
</dbReference>
<keyword evidence="4" id="KW-1185">Reference proteome</keyword>
<proteinExistence type="predicted"/>
<gene>
    <name evidence="3" type="ORF">C467_03271</name>
</gene>
<evidence type="ECO:0000313" key="4">
    <source>
        <dbReference type="Proteomes" id="UP000011689"/>
    </source>
</evidence>
<dbReference type="GeneID" id="72712501"/>
<dbReference type="EMBL" id="AOJO01000018">
    <property type="protein sequence ID" value="ELZ59264.1"/>
    <property type="molecule type" value="Genomic_DNA"/>
</dbReference>
<sequence length="125" mass="14122">MADEETEAEAESTVETTAEREAEETTDDVTIDVEAIDAYEQRIEELSTAVEEREDTIEELQSVVEEQSEQIETLENQFLDLSARVADGRNLGVCPECNGPTEKKDRLFRSDTIECTRCGEVIHTY</sequence>
<keyword evidence="1" id="KW-0175">Coiled coil</keyword>